<sequence length="553" mass="60022">MLQNVTTLDTTDSSSSDSNSSTATPTTCLPSHDVAIGAGVGVPLGAIAILLLIWALLERRKASRALQSQPAALGGGYSASGHATAAAAYMNITEMNAHPPVDWSKGKKWTFTVVASLMTFSATFASSVFSTAEKQTAAEFHVSHEVTILGLSLFMLGYCFGPLLCGPLSESHGRSLPLMLGVIVFCIFQVPVAVAQNIPTTVICRFIGGLFACSPLSIVGAILANIWDPVERGIAACIYSGATFSGPVLGPIVGGFVVDSYLGWRWTAWLTLIREVYFWVLGMVFVPGTHAPTLLRWFQARECSSDARDELGRANANLPVSHMNWREFTTKYLARPLVMLASEPILLLTTLYMSLVYGTLYLFFEAYPISFQDQRGWNAGVGALPFLSITIRVVFGNLTIAATTAFHLKRKYNEGGGKVAPEERLIPMMVGAVVLPPGLFWFAWTSSTHITWVPQVLAGIPIGMGIQVIYTMGLNYILDVYTPYAASAVSEYTFVRSMAAAGFPLFATPMYDRLGISWATSLLGFVSVLMMPVPLLFYVYGERLRKLGRYSVK</sequence>
<dbReference type="Gene3D" id="1.20.1250.20">
    <property type="entry name" value="MFS general substrate transporter like domains"/>
    <property type="match status" value="1"/>
</dbReference>
<dbReference type="PANTHER" id="PTHR23502:SF47">
    <property type="entry name" value="MAJOR FACILITATOR SUPERFAMILY (MFS) PROFILE DOMAIN-CONTAINING PROTEIN-RELATED"/>
    <property type="match status" value="1"/>
</dbReference>
<dbReference type="EMBL" id="BA000051">
    <property type="protein sequence ID" value="BAE59576.1"/>
    <property type="molecule type" value="Genomic_DNA"/>
</dbReference>
<proteinExistence type="predicted"/>
<dbReference type="Proteomes" id="UP000006564">
    <property type="component" value="Chromosome 3"/>
</dbReference>
<keyword evidence="3 6" id="KW-1133">Transmembrane helix</keyword>
<evidence type="ECO:0000313" key="9">
    <source>
        <dbReference type="Proteomes" id="UP000006564"/>
    </source>
</evidence>
<dbReference type="PROSITE" id="PS50850">
    <property type="entry name" value="MFS"/>
    <property type="match status" value="1"/>
</dbReference>
<dbReference type="InterPro" id="IPR011701">
    <property type="entry name" value="MFS"/>
</dbReference>
<keyword evidence="2 6" id="KW-0812">Transmembrane</keyword>
<evidence type="ECO:0000256" key="3">
    <source>
        <dbReference type="ARBA" id="ARBA00022989"/>
    </source>
</evidence>
<feature type="transmembrane region" description="Helical" evidence="6">
    <location>
        <begin position="176"/>
        <end position="194"/>
    </location>
</feature>
<feature type="transmembrane region" description="Helical" evidence="6">
    <location>
        <begin position="109"/>
        <end position="126"/>
    </location>
</feature>
<evidence type="ECO:0000313" key="8">
    <source>
        <dbReference type="EMBL" id="BAE59576.1"/>
    </source>
</evidence>
<organism evidence="8 9">
    <name type="scientific">Aspergillus oryzae (strain ATCC 42149 / RIB 40)</name>
    <name type="common">Yellow koji mold</name>
    <dbReference type="NCBI Taxonomy" id="510516"/>
    <lineage>
        <taxon>Eukaryota</taxon>
        <taxon>Fungi</taxon>
        <taxon>Dikarya</taxon>
        <taxon>Ascomycota</taxon>
        <taxon>Pezizomycotina</taxon>
        <taxon>Eurotiomycetes</taxon>
        <taxon>Eurotiomycetidae</taxon>
        <taxon>Eurotiales</taxon>
        <taxon>Aspergillaceae</taxon>
        <taxon>Aspergillus</taxon>
        <taxon>Aspergillus subgen. Circumdati</taxon>
    </lineage>
</organism>
<dbReference type="GeneID" id="5993606"/>
<dbReference type="VEuPathDB" id="FungiDB:AO090026000079"/>
<feature type="domain" description="Major facilitator superfamily (MFS) profile" evidence="7">
    <location>
        <begin position="111"/>
        <end position="544"/>
    </location>
</feature>
<name>Q2UFT9_ASPOR</name>
<dbReference type="SUPFAM" id="SSF103473">
    <property type="entry name" value="MFS general substrate transporter"/>
    <property type="match status" value="1"/>
</dbReference>
<dbReference type="AlphaFoldDB" id="Q2UFT9"/>
<dbReference type="Pfam" id="PF07690">
    <property type="entry name" value="MFS_1"/>
    <property type="match status" value="1"/>
</dbReference>
<evidence type="ECO:0000256" key="2">
    <source>
        <dbReference type="ARBA" id="ARBA00022692"/>
    </source>
</evidence>
<dbReference type="KEGG" id="aor:AO090026000079"/>
<dbReference type="RefSeq" id="XP_023090887.1">
    <property type="nucleotide sequence ID" value="XM_023236231.1"/>
</dbReference>
<dbReference type="OMA" id="FQARECS"/>
<accession>Q2UFT9</accession>
<dbReference type="PANTHER" id="PTHR23502">
    <property type="entry name" value="MAJOR FACILITATOR SUPERFAMILY"/>
    <property type="match status" value="1"/>
</dbReference>
<gene>
    <name evidence="8" type="ORF">AO090026000079</name>
</gene>
<feature type="transmembrane region" description="Helical" evidence="6">
    <location>
        <begin position="518"/>
        <end position="540"/>
    </location>
</feature>
<keyword evidence="4 6" id="KW-0472">Membrane</keyword>
<feature type="transmembrane region" description="Helical" evidence="6">
    <location>
        <begin position="456"/>
        <end position="477"/>
    </location>
</feature>
<feature type="transmembrane region" description="Helical" evidence="6">
    <location>
        <begin position="384"/>
        <end position="405"/>
    </location>
</feature>
<dbReference type="EMBL" id="AP007159">
    <property type="protein sequence ID" value="BAE59576.1"/>
    <property type="molecule type" value="Genomic_DNA"/>
</dbReference>
<protein>
    <submittedName>
        <fullName evidence="8">DNA, SC026</fullName>
    </submittedName>
</protein>
<evidence type="ECO:0000256" key="6">
    <source>
        <dbReference type="SAM" id="Phobius"/>
    </source>
</evidence>
<dbReference type="HOGENOM" id="CLU_008455_11_4_1"/>
<feature type="region of interest" description="Disordered" evidence="5">
    <location>
        <begin position="1"/>
        <end position="26"/>
    </location>
</feature>
<dbReference type="FunFam" id="1.20.1250.20:FF:000011">
    <property type="entry name" value="MFS multidrug transporter, putative"/>
    <property type="match status" value="1"/>
</dbReference>
<keyword evidence="9" id="KW-1185">Reference proteome</keyword>
<comment type="subcellular location">
    <subcellularLocation>
        <location evidence="1">Membrane</location>
        <topology evidence="1">Multi-pass membrane protein</topology>
    </subcellularLocation>
</comment>
<dbReference type="CDD" id="cd17323">
    <property type="entry name" value="MFS_Tpo1_MDR_like"/>
    <property type="match status" value="1"/>
</dbReference>
<feature type="transmembrane region" description="Helical" evidence="6">
    <location>
        <begin position="34"/>
        <end position="57"/>
    </location>
</feature>
<dbReference type="GO" id="GO:0005886">
    <property type="term" value="C:plasma membrane"/>
    <property type="evidence" value="ECO:0007669"/>
    <property type="project" value="TreeGrafter"/>
</dbReference>
<evidence type="ECO:0000256" key="5">
    <source>
        <dbReference type="SAM" id="MobiDB-lite"/>
    </source>
</evidence>
<reference evidence="8 9" key="1">
    <citation type="journal article" date="2005" name="Nature">
        <title>Genome sequencing and analysis of Aspergillus oryzae.</title>
        <authorList>
            <person name="Machida M."/>
            <person name="Asai K."/>
            <person name="Sano M."/>
            <person name="Tanaka T."/>
            <person name="Kumagai T."/>
            <person name="Terai G."/>
            <person name="Kusumoto K."/>
            <person name="Arima T."/>
            <person name="Akita O."/>
            <person name="Kashiwagi Y."/>
            <person name="Abe K."/>
            <person name="Gomi K."/>
            <person name="Horiuchi H."/>
            <person name="Kitamoto K."/>
            <person name="Kobayashi T."/>
            <person name="Takeuchi M."/>
            <person name="Denning D.W."/>
            <person name="Galagan J.E."/>
            <person name="Nierman W.C."/>
            <person name="Yu J."/>
            <person name="Archer D.B."/>
            <person name="Bennett J.W."/>
            <person name="Bhatnagar D."/>
            <person name="Cleveland T.E."/>
            <person name="Fedorova N.D."/>
            <person name="Gotoh O."/>
            <person name="Horikawa H."/>
            <person name="Hosoyama A."/>
            <person name="Ichinomiya M."/>
            <person name="Igarashi R."/>
            <person name="Iwashita K."/>
            <person name="Juvvadi P.R."/>
            <person name="Kato M."/>
            <person name="Kato Y."/>
            <person name="Kin T."/>
            <person name="Kokubun A."/>
            <person name="Maeda H."/>
            <person name="Maeyama N."/>
            <person name="Maruyama J."/>
            <person name="Nagasaki H."/>
            <person name="Nakajima T."/>
            <person name="Oda K."/>
            <person name="Okada K."/>
            <person name="Paulsen I."/>
            <person name="Sakamoto K."/>
            <person name="Sawano T."/>
            <person name="Takahashi M."/>
            <person name="Takase K."/>
            <person name="Terabayashi Y."/>
            <person name="Wortman J."/>
            <person name="Yamada O."/>
            <person name="Yamagata Y."/>
            <person name="Anazawa H."/>
            <person name="Hata Y."/>
            <person name="Koide Y."/>
            <person name="Komori T."/>
            <person name="Koyama Y."/>
            <person name="Minetoki T."/>
            <person name="Suharnan S."/>
            <person name="Tanaka A."/>
            <person name="Isono K."/>
            <person name="Kuhara S."/>
            <person name="Ogasawara N."/>
            <person name="Kikuchi H."/>
        </authorList>
    </citation>
    <scope>NUCLEOTIDE SEQUENCE [LARGE SCALE GENOMIC DNA]</scope>
    <source>
        <strain evidence="9">ATCC 42149 / RIB 40</strain>
    </source>
</reference>
<feature type="transmembrane region" description="Helical" evidence="6">
    <location>
        <begin position="425"/>
        <end position="444"/>
    </location>
</feature>
<feature type="transmembrane region" description="Helical" evidence="6">
    <location>
        <begin position="234"/>
        <end position="256"/>
    </location>
</feature>
<evidence type="ECO:0000259" key="7">
    <source>
        <dbReference type="PROSITE" id="PS50850"/>
    </source>
</evidence>
<evidence type="ECO:0000256" key="1">
    <source>
        <dbReference type="ARBA" id="ARBA00004141"/>
    </source>
</evidence>
<dbReference type="GO" id="GO:0022857">
    <property type="term" value="F:transmembrane transporter activity"/>
    <property type="evidence" value="ECO:0007669"/>
    <property type="project" value="InterPro"/>
</dbReference>
<feature type="transmembrane region" description="Helical" evidence="6">
    <location>
        <begin position="206"/>
        <end position="227"/>
    </location>
</feature>
<feature type="transmembrane region" description="Helical" evidence="6">
    <location>
        <begin position="276"/>
        <end position="298"/>
    </location>
</feature>
<feature type="transmembrane region" description="Helical" evidence="6">
    <location>
        <begin position="146"/>
        <end position="164"/>
    </location>
</feature>
<feature type="transmembrane region" description="Helical" evidence="6">
    <location>
        <begin position="345"/>
        <end position="364"/>
    </location>
</feature>
<evidence type="ECO:0000256" key="4">
    <source>
        <dbReference type="ARBA" id="ARBA00023136"/>
    </source>
</evidence>
<dbReference type="InterPro" id="IPR036259">
    <property type="entry name" value="MFS_trans_sf"/>
</dbReference>
<dbReference type="InterPro" id="IPR020846">
    <property type="entry name" value="MFS_dom"/>
</dbReference>